<dbReference type="InterPro" id="IPR029058">
    <property type="entry name" value="AB_hydrolase_fold"/>
</dbReference>
<keyword evidence="3" id="KW-0812">Transmembrane</keyword>
<protein>
    <recommendedName>
        <fullName evidence="4">DUF676 domain-containing protein</fullName>
    </recommendedName>
</protein>
<name>M2PRH4_CERS8</name>
<dbReference type="PANTHER" id="PTHR12482:SF62">
    <property type="entry name" value="LIPASE ROG1-RELATED"/>
    <property type="match status" value="1"/>
</dbReference>
<dbReference type="EMBL" id="KB445794">
    <property type="protein sequence ID" value="EMD39209.1"/>
    <property type="molecule type" value="Genomic_DNA"/>
</dbReference>
<sequence>MSSDNVHLLALVHGMWGDPSHLAEMHRIIREKYSQDAGSTGPNGEELRVILAETNRADSTYDGIDWGGERVAEEIYEEVKRLEGEGKKVTRFSITGYSLGGLISRYVVGILYQGKFFEKVIPVNFNTFATPHIGLPRYRTLLSSIFSTLGPTLLSRTGEQFYAVDKWSARGRPLLEAMADPNRIFFQALSQFQHIHIYANAVNDTTVPYVTAAIEAEDPFIEHRTNGIELEFDDNYKPLLKSYSLPEVAPPPPAKPLPLSPKWFSEIASRPFFPPRLQFRFPFNILMYLAIPLLVPLGIALILTRLTLASRASRARVRLLEKDESYTQRLSHVIGQLERDIEDKIADIIDEPDPALQPASVATSRPESPVPSATDPSLPAAGNIVALSEQNSKRPKPVVLTDLQLKIIAWLNTLPGLKKELAFIHPVRNAHGPLICRDVKGFAAHKAGEGVLRHWADHFIM</sequence>
<gene>
    <name evidence="5" type="ORF">CERSUDRAFT_112884</name>
</gene>
<proteinExistence type="inferred from homology"/>
<feature type="domain" description="DUF676" evidence="4">
    <location>
        <begin position="3"/>
        <end position="211"/>
    </location>
</feature>
<evidence type="ECO:0000313" key="5">
    <source>
        <dbReference type="EMBL" id="EMD39209.1"/>
    </source>
</evidence>
<evidence type="ECO:0000256" key="3">
    <source>
        <dbReference type="SAM" id="Phobius"/>
    </source>
</evidence>
<dbReference type="InterPro" id="IPR007751">
    <property type="entry name" value="DUF676_lipase-like"/>
</dbReference>
<dbReference type="Gene3D" id="3.40.50.1820">
    <property type="entry name" value="alpha/beta hydrolase"/>
    <property type="match status" value="1"/>
</dbReference>
<feature type="region of interest" description="Disordered" evidence="2">
    <location>
        <begin position="356"/>
        <end position="377"/>
    </location>
</feature>
<dbReference type="AlphaFoldDB" id="M2PRH4"/>
<accession>M2PRH4</accession>
<dbReference type="PANTHER" id="PTHR12482">
    <property type="entry name" value="LIPASE ROG1-RELATED-RELATED"/>
    <property type="match status" value="1"/>
</dbReference>
<dbReference type="OrthoDB" id="273452at2759"/>
<dbReference type="SUPFAM" id="SSF53474">
    <property type="entry name" value="alpha/beta-Hydrolases"/>
    <property type="match status" value="1"/>
</dbReference>
<dbReference type="HOGENOM" id="CLU_027968_0_0_1"/>
<keyword evidence="3" id="KW-0472">Membrane</keyword>
<dbReference type="Proteomes" id="UP000016930">
    <property type="component" value="Unassembled WGS sequence"/>
</dbReference>
<comment type="similarity">
    <text evidence="1">Belongs to the putative lipase ROG1 family.</text>
</comment>
<keyword evidence="3" id="KW-1133">Transmembrane helix</keyword>
<feature type="transmembrane region" description="Helical" evidence="3">
    <location>
        <begin position="285"/>
        <end position="308"/>
    </location>
</feature>
<evidence type="ECO:0000313" key="6">
    <source>
        <dbReference type="Proteomes" id="UP000016930"/>
    </source>
</evidence>
<evidence type="ECO:0000256" key="2">
    <source>
        <dbReference type="SAM" id="MobiDB-lite"/>
    </source>
</evidence>
<keyword evidence="6" id="KW-1185">Reference proteome</keyword>
<evidence type="ECO:0000256" key="1">
    <source>
        <dbReference type="ARBA" id="ARBA00007920"/>
    </source>
</evidence>
<dbReference type="InterPro" id="IPR044294">
    <property type="entry name" value="Lipase-like"/>
</dbReference>
<organism evidence="5 6">
    <name type="scientific">Ceriporiopsis subvermispora (strain B)</name>
    <name type="common">White-rot fungus</name>
    <name type="synonym">Gelatoporia subvermispora</name>
    <dbReference type="NCBI Taxonomy" id="914234"/>
    <lineage>
        <taxon>Eukaryota</taxon>
        <taxon>Fungi</taxon>
        <taxon>Dikarya</taxon>
        <taxon>Basidiomycota</taxon>
        <taxon>Agaricomycotina</taxon>
        <taxon>Agaricomycetes</taxon>
        <taxon>Polyporales</taxon>
        <taxon>Gelatoporiaceae</taxon>
        <taxon>Gelatoporia</taxon>
    </lineage>
</organism>
<dbReference type="Pfam" id="PF05057">
    <property type="entry name" value="DUF676"/>
    <property type="match status" value="1"/>
</dbReference>
<reference evidence="5 6" key="1">
    <citation type="journal article" date="2012" name="Proc. Natl. Acad. Sci. U.S.A.">
        <title>Comparative genomics of Ceriporiopsis subvermispora and Phanerochaete chrysosporium provide insight into selective ligninolysis.</title>
        <authorList>
            <person name="Fernandez-Fueyo E."/>
            <person name="Ruiz-Duenas F.J."/>
            <person name="Ferreira P."/>
            <person name="Floudas D."/>
            <person name="Hibbett D.S."/>
            <person name="Canessa P."/>
            <person name="Larrondo L.F."/>
            <person name="James T.Y."/>
            <person name="Seelenfreund D."/>
            <person name="Lobos S."/>
            <person name="Polanco R."/>
            <person name="Tello M."/>
            <person name="Honda Y."/>
            <person name="Watanabe T."/>
            <person name="Watanabe T."/>
            <person name="Ryu J.S."/>
            <person name="Kubicek C.P."/>
            <person name="Schmoll M."/>
            <person name="Gaskell J."/>
            <person name="Hammel K.E."/>
            <person name="St John F.J."/>
            <person name="Vanden Wymelenberg A."/>
            <person name="Sabat G."/>
            <person name="Splinter BonDurant S."/>
            <person name="Syed K."/>
            <person name="Yadav J.S."/>
            <person name="Doddapaneni H."/>
            <person name="Subramanian V."/>
            <person name="Lavin J.L."/>
            <person name="Oguiza J.A."/>
            <person name="Perez G."/>
            <person name="Pisabarro A.G."/>
            <person name="Ramirez L."/>
            <person name="Santoyo F."/>
            <person name="Master E."/>
            <person name="Coutinho P.M."/>
            <person name="Henrissat B."/>
            <person name="Lombard V."/>
            <person name="Magnuson J.K."/>
            <person name="Kuees U."/>
            <person name="Hori C."/>
            <person name="Igarashi K."/>
            <person name="Samejima M."/>
            <person name="Held B.W."/>
            <person name="Barry K.W."/>
            <person name="LaButti K.M."/>
            <person name="Lapidus A."/>
            <person name="Lindquist E.A."/>
            <person name="Lucas S.M."/>
            <person name="Riley R."/>
            <person name="Salamov A.A."/>
            <person name="Hoffmeister D."/>
            <person name="Schwenk D."/>
            <person name="Hadar Y."/>
            <person name="Yarden O."/>
            <person name="de Vries R.P."/>
            <person name="Wiebenga A."/>
            <person name="Stenlid J."/>
            <person name="Eastwood D."/>
            <person name="Grigoriev I.V."/>
            <person name="Berka R.M."/>
            <person name="Blanchette R.A."/>
            <person name="Kersten P."/>
            <person name="Martinez A.T."/>
            <person name="Vicuna R."/>
            <person name="Cullen D."/>
        </authorList>
    </citation>
    <scope>NUCLEOTIDE SEQUENCE [LARGE SCALE GENOMIC DNA]</scope>
    <source>
        <strain evidence="5 6">B</strain>
    </source>
</reference>
<evidence type="ECO:0000259" key="4">
    <source>
        <dbReference type="Pfam" id="PF05057"/>
    </source>
</evidence>